<dbReference type="Proteomes" id="UP000614490">
    <property type="component" value="Unassembled WGS sequence"/>
</dbReference>
<keyword evidence="6 9" id="KW-0648">Protein biosynthesis</keyword>
<dbReference type="InterPro" id="IPR014729">
    <property type="entry name" value="Rossmann-like_a/b/a_fold"/>
</dbReference>
<dbReference type="Gene3D" id="3.10.20.590">
    <property type="match status" value="1"/>
</dbReference>
<dbReference type="InterPro" id="IPR009008">
    <property type="entry name" value="Val/Leu/Ile-tRNA-synth_edit"/>
</dbReference>
<dbReference type="HAMAP" id="MF_00049_B">
    <property type="entry name" value="Leu_tRNA_synth_B"/>
    <property type="match status" value="1"/>
</dbReference>
<reference evidence="14 15" key="1">
    <citation type="journal article" date="2005" name="Int. J. Syst. Evol. Microbiol.">
        <title>Halobacillus yeomjeoni sp. nov., isolated from a marine solar saltern in Korea.</title>
        <authorList>
            <person name="Yoon J.H."/>
            <person name="Kang S.J."/>
            <person name="Lee C.H."/>
            <person name="Oh H.W."/>
            <person name="Oh T.K."/>
        </authorList>
    </citation>
    <scope>NUCLEOTIDE SEQUENCE [LARGE SCALE GENOMIC DNA]</scope>
    <source>
        <strain evidence="14 15">KCTC 3957</strain>
    </source>
</reference>
<dbReference type="InterPro" id="IPR001412">
    <property type="entry name" value="aa-tRNA-synth_I_CS"/>
</dbReference>
<dbReference type="Pfam" id="PF13603">
    <property type="entry name" value="tRNA-synt_1_2"/>
    <property type="match status" value="1"/>
</dbReference>
<feature type="domain" description="Leucyl-tRNA synthetase editing" evidence="13">
    <location>
        <begin position="219"/>
        <end position="399"/>
    </location>
</feature>
<dbReference type="InterPro" id="IPR009080">
    <property type="entry name" value="tRNAsynth_Ia_anticodon-bd"/>
</dbReference>
<keyword evidence="4 9" id="KW-0547">Nucleotide-binding</keyword>
<dbReference type="NCBIfam" id="TIGR00396">
    <property type="entry name" value="leuS_bact"/>
    <property type="match status" value="1"/>
</dbReference>
<evidence type="ECO:0000256" key="5">
    <source>
        <dbReference type="ARBA" id="ARBA00022840"/>
    </source>
</evidence>
<dbReference type="FunFam" id="3.10.20.590:FF:000001">
    <property type="entry name" value="Leucine--tRNA ligase"/>
    <property type="match status" value="1"/>
</dbReference>
<evidence type="ECO:0000256" key="9">
    <source>
        <dbReference type="HAMAP-Rule" id="MF_00049"/>
    </source>
</evidence>
<organism evidence="14 15">
    <name type="scientific">Halobacillus yeomjeoni</name>
    <dbReference type="NCBI Taxonomy" id="311194"/>
    <lineage>
        <taxon>Bacteria</taxon>
        <taxon>Bacillati</taxon>
        <taxon>Bacillota</taxon>
        <taxon>Bacilli</taxon>
        <taxon>Bacillales</taxon>
        <taxon>Bacillaceae</taxon>
        <taxon>Halobacillus</taxon>
    </lineage>
</organism>
<evidence type="ECO:0000259" key="12">
    <source>
        <dbReference type="Pfam" id="PF09334"/>
    </source>
</evidence>
<dbReference type="Pfam" id="PF08264">
    <property type="entry name" value="Anticodon_1"/>
    <property type="match status" value="1"/>
</dbReference>
<dbReference type="PANTHER" id="PTHR43740">
    <property type="entry name" value="LEUCYL-TRNA SYNTHETASE"/>
    <property type="match status" value="1"/>
</dbReference>
<dbReference type="SUPFAM" id="SSF47323">
    <property type="entry name" value="Anticodon-binding domain of a subclass of class I aminoacyl-tRNA synthetases"/>
    <property type="match status" value="1"/>
</dbReference>
<dbReference type="GO" id="GO:0005829">
    <property type="term" value="C:cytosol"/>
    <property type="evidence" value="ECO:0007669"/>
    <property type="project" value="TreeGrafter"/>
</dbReference>
<evidence type="ECO:0000256" key="7">
    <source>
        <dbReference type="ARBA" id="ARBA00023146"/>
    </source>
</evidence>
<dbReference type="GO" id="GO:0004823">
    <property type="term" value="F:leucine-tRNA ligase activity"/>
    <property type="evidence" value="ECO:0007669"/>
    <property type="project" value="UniProtKB-UniRule"/>
</dbReference>
<dbReference type="PRINTS" id="PR00985">
    <property type="entry name" value="TRNASYNTHLEU"/>
</dbReference>
<dbReference type="CDD" id="cd07958">
    <property type="entry name" value="Anticodon_Ia_Leu_BEm"/>
    <property type="match status" value="1"/>
</dbReference>
<comment type="similarity">
    <text evidence="1 9 10">Belongs to the class-I aminoacyl-tRNA synthetase family.</text>
</comment>
<evidence type="ECO:0000256" key="3">
    <source>
        <dbReference type="ARBA" id="ARBA00022598"/>
    </source>
</evidence>
<evidence type="ECO:0000256" key="8">
    <source>
        <dbReference type="ARBA" id="ARBA00047469"/>
    </source>
</evidence>
<evidence type="ECO:0000313" key="15">
    <source>
        <dbReference type="Proteomes" id="UP000614490"/>
    </source>
</evidence>
<evidence type="ECO:0000256" key="6">
    <source>
        <dbReference type="ARBA" id="ARBA00022917"/>
    </source>
</evidence>
<feature type="domain" description="Methionyl/Valyl/Leucyl/Isoleucyl-tRNA synthetase anticodon-binding" evidence="11">
    <location>
        <begin position="657"/>
        <end position="766"/>
    </location>
</feature>
<keyword evidence="5 9" id="KW-0067">ATP-binding</keyword>
<dbReference type="FunFam" id="3.40.50.620:FF:000056">
    <property type="entry name" value="Leucine--tRNA ligase"/>
    <property type="match status" value="1"/>
</dbReference>
<evidence type="ECO:0000256" key="2">
    <source>
        <dbReference type="ARBA" id="ARBA00022490"/>
    </source>
</evidence>
<dbReference type="RefSeq" id="WP_197317686.1">
    <property type="nucleotide sequence ID" value="NZ_JADZSC010000002.1"/>
</dbReference>
<dbReference type="CDD" id="cd00812">
    <property type="entry name" value="LeuRS_core"/>
    <property type="match status" value="1"/>
</dbReference>
<dbReference type="AlphaFoldDB" id="A0A931MVX4"/>
<comment type="caution">
    <text evidence="9">Lacks conserved residue(s) required for the propagation of feature annotation.</text>
</comment>
<dbReference type="InterPro" id="IPR025709">
    <property type="entry name" value="Leu_tRNA-synth_edit"/>
</dbReference>
<feature type="short sequence motif" description="'KMSKS' region" evidence="9">
    <location>
        <begin position="576"/>
        <end position="580"/>
    </location>
</feature>
<gene>
    <name evidence="9" type="primary">leuS</name>
    <name evidence="14" type="ORF">H0267_12750</name>
</gene>
<evidence type="ECO:0000256" key="10">
    <source>
        <dbReference type="RuleBase" id="RU363039"/>
    </source>
</evidence>
<dbReference type="InterPro" id="IPR013155">
    <property type="entry name" value="M/V/L/I-tRNA-synth_anticd-bd"/>
</dbReference>
<evidence type="ECO:0000259" key="13">
    <source>
        <dbReference type="Pfam" id="PF13603"/>
    </source>
</evidence>
<dbReference type="InterPro" id="IPR002302">
    <property type="entry name" value="Leu-tRNA-ligase"/>
</dbReference>
<dbReference type="PROSITE" id="PS00178">
    <property type="entry name" value="AA_TRNA_LIGASE_I"/>
    <property type="match status" value="1"/>
</dbReference>
<dbReference type="GO" id="GO:0002161">
    <property type="term" value="F:aminoacyl-tRNA deacylase activity"/>
    <property type="evidence" value="ECO:0007669"/>
    <property type="project" value="InterPro"/>
</dbReference>
<comment type="subcellular location">
    <subcellularLocation>
        <location evidence="9">Cytoplasm</location>
    </subcellularLocation>
</comment>
<comment type="catalytic activity">
    <reaction evidence="8 9">
        <text>tRNA(Leu) + L-leucine + ATP = L-leucyl-tRNA(Leu) + AMP + diphosphate</text>
        <dbReference type="Rhea" id="RHEA:11688"/>
        <dbReference type="Rhea" id="RHEA-COMP:9613"/>
        <dbReference type="Rhea" id="RHEA-COMP:9622"/>
        <dbReference type="ChEBI" id="CHEBI:30616"/>
        <dbReference type="ChEBI" id="CHEBI:33019"/>
        <dbReference type="ChEBI" id="CHEBI:57427"/>
        <dbReference type="ChEBI" id="CHEBI:78442"/>
        <dbReference type="ChEBI" id="CHEBI:78494"/>
        <dbReference type="ChEBI" id="CHEBI:456215"/>
        <dbReference type="EC" id="6.1.1.4"/>
    </reaction>
</comment>
<feature type="domain" description="Methionyl/Leucyl tRNA synthetase" evidence="12">
    <location>
        <begin position="39"/>
        <end position="170"/>
    </location>
</feature>
<dbReference type="Gene3D" id="1.10.730.10">
    <property type="entry name" value="Isoleucyl-tRNA Synthetase, Domain 1"/>
    <property type="match status" value="1"/>
</dbReference>
<feature type="binding site" evidence="9">
    <location>
        <position position="579"/>
    </location>
    <ligand>
        <name>ATP</name>
        <dbReference type="ChEBI" id="CHEBI:30616"/>
    </ligand>
</feature>
<dbReference type="Gene3D" id="3.40.50.620">
    <property type="entry name" value="HUPs"/>
    <property type="match status" value="2"/>
</dbReference>
<dbReference type="GO" id="GO:0005524">
    <property type="term" value="F:ATP binding"/>
    <property type="evidence" value="ECO:0007669"/>
    <property type="project" value="UniProtKB-UniRule"/>
</dbReference>
<dbReference type="PANTHER" id="PTHR43740:SF2">
    <property type="entry name" value="LEUCINE--TRNA LIGASE, MITOCHONDRIAL"/>
    <property type="match status" value="1"/>
</dbReference>
<keyword evidence="7 9" id="KW-0030">Aminoacyl-tRNA synthetase</keyword>
<dbReference type="EC" id="6.1.1.4" evidence="9"/>
<dbReference type="EMBL" id="JADZSC010000002">
    <property type="protein sequence ID" value="MBH0231090.1"/>
    <property type="molecule type" value="Genomic_DNA"/>
</dbReference>
<dbReference type="InterPro" id="IPR015413">
    <property type="entry name" value="Methionyl/Leucyl_tRNA_Synth"/>
</dbReference>
<evidence type="ECO:0000256" key="1">
    <source>
        <dbReference type="ARBA" id="ARBA00005594"/>
    </source>
</evidence>
<sequence>MAFDHKNIEKKWQNYWLENKTFKTDGHSDKKKFYALDMFPYPSGAGLHVGHPEGYTATDILSRMKRMQGYEVLHPIGWDAFGLPAEQYALDTGNDPEEFTEQNINTFRRQIQELGFSYDWDREVNTTDPDYYKWTQWIFLKLYEKGLAYIDEVAVNWCPALGTVLANEEVIDGKSERGGHPVERRPMKQWMLKITAYADRLLEDLEDLDWPESIKDMQRNWIGKSEGAEVSFTIDGFEESFDVFTTRPDTLFGATYAVLAPEHPLVDKVVSAEQKASVNEYIEKAKHKSDLERTDLAKDKSGVFTGAYAINPVNGEKLPIWVADYVLMSYGSGAIMAVPAHDERDYEFATKFELPIIPVVEGGDVEQEAYTGDGKHINSDFLNGLEKEEAIEKAVQWLEENGKGEKKTTYRLRDWLFSRQRYWGEPIPVIHWEDGSITPVKEEELPVELPKTSEIKPSGTGESPLANIDDWVNVVDPETGMKGRRETNTMPQWAGSCWYYLRYIDADNDDIFADYDLLKKWLPVDVYIGGAEHAVLHLLYARFWHKVLYDVGVVPTKEPFQKLFNQGMILGENNEKMSKSKGNVVNPDDIVYSHGADTLRLYEMFMGPLDASVAWSTNGLDGARRFLDRVWRLFVQDETLSPYVKEESSEDTLDKIYHETVKKVTENFEELRFNTGISQMMVFINEGYKAEEIPKHYVEGFVKLLSPVAPHLAEELWQLLGHSETISYQQWPSYDESKLVEDEVEIVVQVMGKVRAKMMVNKDASKEDLEKQALENENVQPWLEGKTVRKVIAVPGKLVNIVAN</sequence>
<keyword evidence="3 9" id="KW-0436">Ligase</keyword>
<dbReference type="SUPFAM" id="SSF50677">
    <property type="entry name" value="ValRS/IleRS/LeuRS editing domain"/>
    <property type="match status" value="1"/>
</dbReference>
<evidence type="ECO:0000259" key="11">
    <source>
        <dbReference type="Pfam" id="PF08264"/>
    </source>
</evidence>
<dbReference type="SUPFAM" id="SSF52374">
    <property type="entry name" value="Nucleotidylyl transferase"/>
    <property type="match status" value="1"/>
</dbReference>
<evidence type="ECO:0000256" key="4">
    <source>
        <dbReference type="ARBA" id="ARBA00022741"/>
    </source>
</evidence>
<name>A0A931MVX4_9BACI</name>
<keyword evidence="2 9" id="KW-0963">Cytoplasm</keyword>
<dbReference type="FunFam" id="3.40.50.620:FF:000077">
    <property type="entry name" value="Leucine--tRNA ligase"/>
    <property type="match status" value="1"/>
</dbReference>
<dbReference type="Pfam" id="PF09334">
    <property type="entry name" value="tRNA-synt_1g"/>
    <property type="match status" value="1"/>
</dbReference>
<keyword evidence="15" id="KW-1185">Reference proteome</keyword>
<evidence type="ECO:0000313" key="14">
    <source>
        <dbReference type="EMBL" id="MBH0231090.1"/>
    </source>
</evidence>
<comment type="caution">
    <text evidence="14">The sequence shown here is derived from an EMBL/GenBank/DDBJ whole genome shotgun (WGS) entry which is preliminary data.</text>
</comment>
<dbReference type="GO" id="GO:0006429">
    <property type="term" value="P:leucyl-tRNA aminoacylation"/>
    <property type="evidence" value="ECO:0007669"/>
    <property type="project" value="UniProtKB-UniRule"/>
</dbReference>
<dbReference type="FunFam" id="3.90.740.10:FF:000049">
    <property type="entry name" value="Os01g0120300 protein"/>
    <property type="match status" value="1"/>
</dbReference>
<accession>A0A931MVX4</accession>
<dbReference type="FunFam" id="1.10.730.10:FF:000011">
    <property type="entry name" value="Leucine--tRNA ligase chloroplastic/mitochondrial"/>
    <property type="match status" value="1"/>
</dbReference>
<proteinExistence type="inferred from homology"/>
<protein>
    <recommendedName>
        <fullName evidence="9">Leucine--tRNA ligase</fullName>
        <ecNumber evidence="9">6.1.1.4</ecNumber>
    </recommendedName>
    <alternativeName>
        <fullName evidence="9">Leucyl-tRNA synthetase</fullName>
        <shortName evidence="9">LeuRS</shortName>
    </alternativeName>
</protein>